<dbReference type="Pfam" id="PF04242">
    <property type="entry name" value="DUF424"/>
    <property type="match status" value="1"/>
</dbReference>
<reference evidence="1 2" key="1">
    <citation type="journal article" date="2009" name="J. Bacteriol.">
        <title>Complete genome sequence of the anaerobic, protein-degrading hyperthermophilic crenarchaeon Desulfurococcus kamchatkensis.</title>
        <authorList>
            <person name="Ravin N.V."/>
            <person name="Mardanov A.V."/>
            <person name="Beletsky A.V."/>
            <person name="Kublanov I.V."/>
            <person name="Kolganova T.V."/>
            <person name="Lebedinsky A.V."/>
            <person name="Chernyh N.A."/>
            <person name="Bonch-Osmolovskaya E.A."/>
            <person name="Skryabin K.G."/>
        </authorList>
    </citation>
    <scope>NUCLEOTIDE SEQUENCE [LARGE SCALE GENOMIC DNA]</scope>
    <source>
        <strain evidence="2">DSM 18924 / JCM 16383 / VKM B-2413 / 1221n</strain>
    </source>
</reference>
<sequence length="108" mass="12052">MENRGKERVKTYVKKQVVDGEVIIAACDENILGLHLVDENIKANFYVDPYFYKGELLDLEEAVKILATATIGNIVGEQIVQAALEMGLIHPEAVLRIKGIPIALFMRI</sequence>
<dbReference type="AlphaFoldDB" id="B8D5M9"/>
<accession>B8D5M9</accession>
<dbReference type="EMBL" id="CP001140">
    <property type="protein sequence ID" value="ACL11410.1"/>
    <property type="molecule type" value="Genomic_DNA"/>
</dbReference>
<dbReference type="GeneID" id="7171186"/>
<protein>
    <recommendedName>
        <fullName evidence="3">DUF424 domain containing protein</fullName>
    </recommendedName>
</protein>
<gene>
    <name evidence="1" type="ordered locus">DKAM_1084</name>
</gene>
<dbReference type="RefSeq" id="WP_012608751.1">
    <property type="nucleotide sequence ID" value="NC_011766.1"/>
</dbReference>
<dbReference type="HOGENOM" id="CLU_174522_0_0_2"/>
<dbReference type="STRING" id="490899.DKAM_1084"/>
<dbReference type="KEGG" id="dka:DKAM_1084"/>
<evidence type="ECO:0000313" key="1">
    <source>
        <dbReference type="EMBL" id="ACL11410.1"/>
    </source>
</evidence>
<evidence type="ECO:0008006" key="3">
    <source>
        <dbReference type="Google" id="ProtNLM"/>
    </source>
</evidence>
<dbReference type="Gene3D" id="3.30.1860.10">
    <property type="entry name" value="uncharacterized conserved protein from methanopyrus kandleri domain like"/>
    <property type="match status" value="1"/>
</dbReference>
<dbReference type="eggNOG" id="arCOG04051">
    <property type="taxonomic scope" value="Archaea"/>
</dbReference>
<dbReference type="Proteomes" id="UP000006903">
    <property type="component" value="Chromosome"/>
</dbReference>
<dbReference type="InterPro" id="IPR007355">
    <property type="entry name" value="DUF424"/>
</dbReference>
<organism evidence="1 2">
    <name type="scientific">Desulfurococcus amylolyticus (strain DSM 18924 / JCM 16383 / VKM B-2413 / 1221n)</name>
    <name type="common">Desulfurococcus kamchatkensis</name>
    <dbReference type="NCBI Taxonomy" id="490899"/>
    <lineage>
        <taxon>Archaea</taxon>
        <taxon>Thermoproteota</taxon>
        <taxon>Thermoprotei</taxon>
        <taxon>Desulfurococcales</taxon>
        <taxon>Desulfurococcaceae</taxon>
        <taxon>Desulfurococcus</taxon>
    </lineage>
</organism>
<name>B8D5M9_DESA1</name>
<proteinExistence type="predicted"/>
<evidence type="ECO:0000313" key="2">
    <source>
        <dbReference type="Proteomes" id="UP000006903"/>
    </source>
</evidence>